<dbReference type="PANTHER" id="PTHR43877">
    <property type="entry name" value="AMINOALKYLPHOSPHONATE N-ACETYLTRANSFERASE-RELATED-RELATED"/>
    <property type="match status" value="1"/>
</dbReference>
<dbReference type="Gene3D" id="3.40.630.30">
    <property type="match status" value="1"/>
</dbReference>
<gene>
    <name evidence="4" type="ORF">BIV57_10390</name>
</gene>
<dbReference type="InterPro" id="IPR016181">
    <property type="entry name" value="Acyl_CoA_acyltransferase"/>
</dbReference>
<dbReference type="EMBL" id="MLCF01000049">
    <property type="protein sequence ID" value="OIV37526.1"/>
    <property type="molecule type" value="Genomic_DNA"/>
</dbReference>
<evidence type="ECO:0000313" key="5">
    <source>
        <dbReference type="Proteomes" id="UP000243342"/>
    </source>
</evidence>
<reference evidence="4 5" key="1">
    <citation type="submission" date="2016-10" db="EMBL/GenBank/DDBJ databases">
        <title>Genome sequence of Streptomyces gilvigriseus MUSC 26.</title>
        <authorList>
            <person name="Lee L.-H."/>
            <person name="Ser H.-L."/>
        </authorList>
    </citation>
    <scope>NUCLEOTIDE SEQUENCE [LARGE SCALE GENOMIC DNA]</scope>
    <source>
        <strain evidence="4 5">MUSC 26</strain>
    </source>
</reference>
<dbReference type="OrthoDB" id="4458954at2"/>
<proteinExistence type="predicted"/>
<keyword evidence="5" id="KW-1185">Reference proteome</keyword>
<dbReference type="InterPro" id="IPR000182">
    <property type="entry name" value="GNAT_dom"/>
</dbReference>
<dbReference type="SUPFAM" id="SSF55729">
    <property type="entry name" value="Acyl-CoA N-acyltransferases (Nat)"/>
    <property type="match status" value="1"/>
</dbReference>
<feature type="domain" description="N-acetyltransferase" evidence="3">
    <location>
        <begin position="3"/>
        <end position="164"/>
    </location>
</feature>
<dbReference type="PANTHER" id="PTHR43877:SF2">
    <property type="entry name" value="AMINOALKYLPHOSPHONATE N-ACETYLTRANSFERASE-RELATED"/>
    <property type="match status" value="1"/>
</dbReference>
<evidence type="ECO:0000259" key="3">
    <source>
        <dbReference type="PROSITE" id="PS51186"/>
    </source>
</evidence>
<evidence type="ECO:0000313" key="4">
    <source>
        <dbReference type="EMBL" id="OIV37526.1"/>
    </source>
</evidence>
<dbReference type="AlphaFoldDB" id="A0A1J7BFU6"/>
<accession>A0A1J7BFU6</accession>
<evidence type="ECO:0000256" key="2">
    <source>
        <dbReference type="ARBA" id="ARBA00023315"/>
    </source>
</evidence>
<dbReference type="Proteomes" id="UP000243342">
    <property type="component" value="Unassembled WGS sequence"/>
</dbReference>
<keyword evidence="1" id="KW-0808">Transferase</keyword>
<dbReference type="PROSITE" id="PS51186">
    <property type="entry name" value="GNAT"/>
    <property type="match status" value="1"/>
</dbReference>
<name>A0A1J7BFU6_9ACTN</name>
<dbReference type="InterPro" id="IPR050832">
    <property type="entry name" value="Bact_Acetyltransf"/>
</dbReference>
<dbReference type="GO" id="GO:0016747">
    <property type="term" value="F:acyltransferase activity, transferring groups other than amino-acyl groups"/>
    <property type="evidence" value="ECO:0007669"/>
    <property type="project" value="InterPro"/>
</dbReference>
<dbReference type="Pfam" id="PF00583">
    <property type="entry name" value="Acetyltransf_1"/>
    <property type="match status" value="1"/>
</dbReference>
<protein>
    <recommendedName>
        <fullName evidence="3">N-acetyltransferase domain-containing protein</fullName>
    </recommendedName>
</protein>
<dbReference type="STRING" id="1428644.BIV57_10390"/>
<dbReference type="RefSeq" id="WP_071656478.1">
    <property type="nucleotide sequence ID" value="NZ_MLCF01000049.1"/>
</dbReference>
<comment type="caution">
    <text evidence="4">The sequence shown here is derived from an EMBL/GenBank/DDBJ whole genome shotgun (WGS) entry which is preliminary data.</text>
</comment>
<keyword evidence="2" id="KW-0012">Acyltransferase</keyword>
<evidence type="ECO:0000256" key="1">
    <source>
        <dbReference type="ARBA" id="ARBA00022679"/>
    </source>
</evidence>
<organism evidence="4 5">
    <name type="scientific">Mangrovactinospora gilvigrisea</name>
    <dbReference type="NCBI Taxonomy" id="1428644"/>
    <lineage>
        <taxon>Bacteria</taxon>
        <taxon>Bacillati</taxon>
        <taxon>Actinomycetota</taxon>
        <taxon>Actinomycetes</taxon>
        <taxon>Kitasatosporales</taxon>
        <taxon>Streptomycetaceae</taxon>
        <taxon>Mangrovactinospora</taxon>
    </lineage>
</organism>
<sequence length="176" mass="17928">MRSAVRPRTPADLPGCVAALAAVHEASRYPVAWPSDPTRWITTAATRHAWVAEAGGAVAGHAALTATSADLAAAAGLPADELGSVARLFVAPAARGRGLAAALLDVCEAAARADGRRPVLEVESSAAAAIRLYERAGWRRVSTRAASWTAPTGSPAVMHAYLAPCRGAGNCASGHM</sequence>